<sequence length="326" mass="33430">MLNFDTNRVTAKLPITLGVGMAVCLSALLMSCGGGGGGSDGSLSTLNFYVAPLGTQSLSVNDVNEIVSRAVQASKDRNVEATIAVTDRVGNVLAVYQTTNAAPNTTITSGLAGANGQGLDGTVVPSTLAAISKAITGAYLSSTGNAFSSRTASQIVQEHFQPGEANKESGPLYGVQFSQLPCSDLNVWFSQSPTLGPKRAPLGLSADPGGFPIYKNGRVVGGIGVITSANVATNGVYSLDRDIQTVETDLDEEVAFAALSDTFRAPEQIRADRITAGGQTFQFSNSIPAVAGMANLATAGAYTTVTGYTSTVLSCATKRMTPPAPC</sequence>
<organism evidence="1 2">
    <name type="scientific">Limnobacter litoralis</name>
    <dbReference type="NCBI Taxonomy" id="481366"/>
    <lineage>
        <taxon>Bacteria</taxon>
        <taxon>Pseudomonadati</taxon>
        <taxon>Pseudomonadota</taxon>
        <taxon>Betaproteobacteria</taxon>
        <taxon>Burkholderiales</taxon>
        <taxon>Burkholderiaceae</taxon>
        <taxon>Limnobacter</taxon>
    </lineage>
</organism>
<accession>A0ABQ5YQA2</accession>
<name>A0ABQ5YQA2_9BURK</name>
<dbReference type="EMBL" id="BSOJ01000018">
    <property type="protein sequence ID" value="GLR26784.1"/>
    <property type="molecule type" value="Genomic_DNA"/>
</dbReference>
<evidence type="ECO:0000313" key="2">
    <source>
        <dbReference type="Proteomes" id="UP001156664"/>
    </source>
</evidence>
<reference evidence="2" key="1">
    <citation type="journal article" date="2019" name="Int. J. Syst. Evol. Microbiol.">
        <title>The Global Catalogue of Microorganisms (GCM) 10K type strain sequencing project: providing services to taxonomists for standard genome sequencing and annotation.</title>
        <authorList>
            <consortium name="The Broad Institute Genomics Platform"/>
            <consortium name="The Broad Institute Genome Sequencing Center for Infectious Disease"/>
            <person name="Wu L."/>
            <person name="Ma J."/>
        </authorList>
    </citation>
    <scope>NUCLEOTIDE SEQUENCE [LARGE SCALE GENOMIC DNA]</scope>
    <source>
        <strain evidence="2">NBRC 105857</strain>
    </source>
</reference>
<proteinExistence type="predicted"/>
<dbReference type="Gene3D" id="3.30.450.150">
    <property type="entry name" value="Haem-degrading domain"/>
    <property type="match status" value="1"/>
</dbReference>
<evidence type="ECO:0000313" key="1">
    <source>
        <dbReference type="EMBL" id="GLR26784.1"/>
    </source>
</evidence>
<dbReference type="RefSeq" id="WP_284281451.1">
    <property type="nucleotide sequence ID" value="NZ_BSOJ01000018.1"/>
</dbReference>
<protein>
    <recommendedName>
        <fullName evidence="3">Heme-binding protein</fullName>
    </recommendedName>
</protein>
<dbReference type="SUPFAM" id="SSF143744">
    <property type="entry name" value="GlcG-like"/>
    <property type="match status" value="1"/>
</dbReference>
<dbReference type="Proteomes" id="UP001156664">
    <property type="component" value="Unassembled WGS sequence"/>
</dbReference>
<gene>
    <name evidence="1" type="ORF">GCM10007875_18740</name>
</gene>
<dbReference type="InterPro" id="IPR038084">
    <property type="entry name" value="PduO/GlcC-like_sf"/>
</dbReference>
<evidence type="ECO:0008006" key="3">
    <source>
        <dbReference type="Google" id="ProtNLM"/>
    </source>
</evidence>
<comment type="caution">
    <text evidence="1">The sequence shown here is derived from an EMBL/GenBank/DDBJ whole genome shotgun (WGS) entry which is preliminary data.</text>
</comment>
<keyword evidence="2" id="KW-1185">Reference proteome</keyword>